<proteinExistence type="predicted"/>
<feature type="region of interest" description="Disordered" evidence="1">
    <location>
        <begin position="149"/>
        <end position="173"/>
    </location>
</feature>
<organism evidence="2 3">
    <name type="scientific">Lithocarpus litseifolius</name>
    <dbReference type="NCBI Taxonomy" id="425828"/>
    <lineage>
        <taxon>Eukaryota</taxon>
        <taxon>Viridiplantae</taxon>
        <taxon>Streptophyta</taxon>
        <taxon>Embryophyta</taxon>
        <taxon>Tracheophyta</taxon>
        <taxon>Spermatophyta</taxon>
        <taxon>Magnoliopsida</taxon>
        <taxon>eudicotyledons</taxon>
        <taxon>Gunneridae</taxon>
        <taxon>Pentapetalae</taxon>
        <taxon>rosids</taxon>
        <taxon>fabids</taxon>
        <taxon>Fagales</taxon>
        <taxon>Fagaceae</taxon>
        <taxon>Lithocarpus</taxon>
    </lineage>
</organism>
<evidence type="ECO:0000313" key="3">
    <source>
        <dbReference type="Proteomes" id="UP001459277"/>
    </source>
</evidence>
<dbReference type="AlphaFoldDB" id="A0AAW2BQ34"/>
<evidence type="ECO:0000256" key="1">
    <source>
        <dbReference type="SAM" id="MobiDB-lite"/>
    </source>
</evidence>
<accession>A0AAW2BQ34</accession>
<dbReference type="Proteomes" id="UP001459277">
    <property type="component" value="Unassembled WGS sequence"/>
</dbReference>
<dbReference type="EMBL" id="JAZDWU010000010">
    <property type="protein sequence ID" value="KAK9988115.1"/>
    <property type="molecule type" value="Genomic_DNA"/>
</dbReference>
<protein>
    <submittedName>
        <fullName evidence="2">Uncharacterized protein</fullName>
    </submittedName>
</protein>
<keyword evidence="3" id="KW-1185">Reference proteome</keyword>
<name>A0AAW2BQ34_9ROSI</name>
<evidence type="ECO:0000313" key="2">
    <source>
        <dbReference type="EMBL" id="KAK9988115.1"/>
    </source>
</evidence>
<reference evidence="2 3" key="1">
    <citation type="submission" date="2024-01" db="EMBL/GenBank/DDBJ databases">
        <title>A telomere-to-telomere, gap-free genome of sweet tea (Lithocarpus litseifolius).</title>
        <authorList>
            <person name="Zhou J."/>
        </authorList>
    </citation>
    <scope>NUCLEOTIDE SEQUENCE [LARGE SCALE GENOMIC DNA]</scope>
    <source>
        <strain evidence="2">Zhou-2022a</strain>
        <tissue evidence="2">Leaf</tissue>
    </source>
</reference>
<sequence>MEGNHHRGLDGFAKESKHCHSPRGLAELGLNRKGLMGLRQLLKGLDPFLISCAEEECMRLVRFYRGSKCKMGHLLKRAKGAKDLYMSHLRPFLLKHQAILDQIVDFIYNQLSKFVSAHQAKIQFAKTISLEILTSAYQFVRGMMHPMQKQPNPNAAIEGPPRRIEELEFDKED</sequence>
<gene>
    <name evidence="2" type="ORF">SO802_028354</name>
</gene>
<comment type="caution">
    <text evidence="2">The sequence shown here is derived from an EMBL/GenBank/DDBJ whole genome shotgun (WGS) entry which is preliminary data.</text>
</comment>